<dbReference type="PROSITE" id="PS50011">
    <property type="entry name" value="PROTEIN_KINASE_DOM"/>
    <property type="match status" value="1"/>
</dbReference>
<sequence>MTNPTPVPLRELFEAALALTPTERAAFLDERCADAGVRAQVEAMLRADEGADEPVSSERLARMAQALGEDENVPALPAGSRVGAFEIVRVIGEGGSSTVFEARREFEGATQCVALKLLRQSLLGAEARRRFGREQRALIGLQHPHIARLIEGGVSDGGAAYIALELVDGQPITDYARERALDTRARLRLFATTCRAVDAAHRALIVHRDLKPSNVFVTADGEIKLLDFGIAKLLADEADAEATLLPAFTPAYAAPEQAAGGAITTATDVYALGVVLGELLTGARHSPAITPPAQRKRPDALQAQTTGRRLRGDLQAVVSKATEADPERRYASAGALADEIERLLDGRPVQAQPQTRWYRARKFVTRHKGGVAGTFAFLVAILAALGVALWQAGVARREAARVHAENRFIAGLFDPLRTGVQEGEVPTVRQLLDAGVAQLGSQFAGDDATLADLALLFSRVHIEIGAPEVASELAERAYAHARAAWGERDPRTWAALARRGEAAYYLDRYAQATADLEQATAGMRAAGTRGEDYAFALEDLGLVYAKTGRSAEAVTAQLGAYEVLKDSGDRIELATVMNNLGGAYLAAGDAEKALQWRQRAYDWHVAHGLGENRAALVVLGNLARVKFGLGRWREALADLDRLLPLRDKVAGGNRKRWTVSTQACSTACWLWQLDKAQAYCERALADAEGESAPARPRAIVLGYRGALRVRQGRYAEARADLAESNRLLATIEGDNADAIYGNALDLAEMVRVEGTPDEPLAALAPLLPTPQNQSKRAAVSALLLARFALACAEPGAAAEACRDDAAARAENLLATLRAGHPYRLPTVTALALRSVRRGDAPAAVERLRSALADGRSELGTDHPWVGEAQAALAVAAAAAGDSALADEAGRESERIAALLPPDHPLRRHLQRAR</sequence>
<dbReference type="EMBL" id="JBHSHD010000017">
    <property type="protein sequence ID" value="MFC4822501.1"/>
    <property type="molecule type" value="Genomic_DNA"/>
</dbReference>
<dbReference type="Gene3D" id="3.30.200.20">
    <property type="entry name" value="Phosphorylase Kinase, domain 1"/>
    <property type="match status" value="1"/>
</dbReference>
<evidence type="ECO:0000259" key="7">
    <source>
        <dbReference type="PROSITE" id="PS50011"/>
    </source>
</evidence>
<evidence type="ECO:0000256" key="5">
    <source>
        <dbReference type="PROSITE-ProRule" id="PRU10141"/>
    </source>
</evidence>
<keyword evidence="6" id="KW-0472">Membrane</keyword>
<evidence type="ECO:0000256" key="4">
    <source>
        <dbReference type="ARBA" id="ARBA00022840"/>
    </source>
</evidence>
<evidence type="ECO:0000256" key="6">
    <source>
        <dbReference type="SAM" id="Phobius"/>
    </source>
</evidence>
<feature type="binding site" evidence="5">
    <location>
        <position position="116"/>
    </location>
    <ligand>
        <name>ATP</name>
        <dbReference type="ChEBI" id="CHEBI:30616"/>
    </ligand>
</feature>
<keyword evidence="1" id="KW-0808">Transferase</keyword>
<evidence type="ECO:0000256" key="2">
    <source>
        <dbReference type="ARBA" id="ARBA00022741"/>
    </source>
</evidence>
<dbReference type="InterPro" id="IPR017441">
    <property type="entry name" value="Protein_kinase_ATP_BS"/>
</dbReference>
<dbReference type="CDD" id="cd14014">
    <property type="entry name" value="STKc_PknB_like"/>
    <property type="match status" value="1"/>
</dbReference>
<protein>
    <submittedName>
        <fullName evidence="8">Protein kinase</fullName>
    </submittedName>
</protein>
<dbReference type="SUPFAM" id="SSF48452">
    <property type="entry name" value="TPR-like"/>
    <property type="match status" value="1"/>
</dbReference>
<dbReference type="PANTHER" id="PTHR43289:SF34">
    <property type="entry name" value="SERINE_THREONINE-PROTEIN KINASE YBDM-RELATED"/>
    <property type="match status" value="1"/>
</dbReference>
<dbReference type="InterPro" id="IPR011990">
    <property type="entry name" value="TPR-like_helical_dom_sf"/>
</dbReference>
<keyword evidence="9" id="KW-1185">Reference proteome</keyword>
<keyword evidence="6" id="KW-1133">Transmembrane helix</keyword>
<dbReference type="Pfam" id="PF00069">
    <property type="entry name" value="Pkinase"/>
    <property type="match status" value="1"/>
</dbReference>
<evidence type="ECO:0000256" key="3">
    <source>
        <dbReference type="ARBA" id="ARBA00022777"/>
    </source>
</evidence>
<dbReference type="InterPro" id="IPR011009">
    <property type="entry name" value="Kinase-like_dom_sf"/>
</dbReference>
<dbReference type="PANTHER" id="PTHR43289">
    <property type="entry name" value="MITOGEN-ACTIVATED PROTEIN KINASE KINASE KINASE 20-RELATED"/>
    <property type="match status" value="1"/>
</dbReference>
<gene>
    <name evidence="8" type="ORF">ACFO6Q_19435</name>
</gene>
<evidence type="ECO:0000313" key="9">
    <source>
        <dbReference type="Proteomes" id="UP001595886"/>
    </source>
</evidence>
<proteinExistence type="predicted"/>
<accession>A0ABV9R0F6</accession>
<dbReference type="Proteomes" id="UP001595886">
    <property type="component" value="Unassembled WGS sequence"/>
</dbReference>
<keyword evidence="2 5" id="KW-0547">Nucleotide-binding</keyword>
<dbReference type="Gene3D" id="1.25.40.10">
    <property type="entry name" value="Tetratricopeptide repeat domain"/>
    <property type="match status" value="3"/>
</dbReference>
<keyword evidence="3 8" id="KW-0418">Kinase</keyword>
<dbReference type="GO" id="GO:0016301">
    <property type="term" value="F:kinase activity"/>
    <property type="evidence" value="ECO:0007669"/>
    <property type="project" value="UniProtKB-KW"/>
</dbReference>
<dbReference type="SMART" id="SM00220">
    <property type="entry name" value="S_TKc"/>
    <property type="match status" value="1"/>
</dbReference>
<evidence type="ECO:0000256" key="1">
    <source>
        <dbReference type="ARBA" id="ARBA00022679"/>
    </source>
</evidence>
<comment type="caution">
    <text evidence="8">The sequence shown here is derived from an EMBL/GenBank/DDBJ whole genome shotgun (WGS) entry which is preliminary data.</text>
</comment>
<reference evidence="9" key="1">
    <citation type="journal article" date="2019" name="Int. J. Syst. Evol. Microbiol.">
        <title>The Global Catalogue of Microorganisms (GCM) 10K type strain sequencing project: providing services to taxonomists for standard genome sequencing and annotation.</title>
        <authorList>
            <consortium name="The Broad Institute Genomics Platform"/>
            <consortium name="The Broad Institute Genome Sequencing Center for Infectious Disease"/>
            <person name="Wu L."/>
            <person name="Ma J."/>
        </authorList>
    </citation>
    <scope>NUCLEOTIDE SEQUENCE [LARGE SCALE GENOMIC DNA]</scope>
    <source>
        <strain evidence="9">CCUG 30340</strain>
    </source>
</reference>
<dbReference type="PROSITE" id="PS00108">
    <property type="entry name" value="PROTEIN_KINASE_ST"/>
    <property type="match status" value="1"/>
</dbReference>
<dbReference type="RefSeq" id="WP_380022830.1">
    <property type="nucleotide sequence ID" value="NZ_JBHSHD010000017.1"/>
</dbReference>
<evidence type="ECO:0000313" key="8">
    <source>
        <dbReference type="EMBL" id="MFC4822501.1"/>
    </source>
</evidence>
<dbReference type="Pfam" id="PF13424">
    <property type="entry name" value="TPR_12"/>
    <property type="match status" value="1"/>
</dbReference>
<organism evidence="8 9">
    <name type="scientific">Dokdonella ginsengisoli</name>
    <dbReference type="NCBI Taxonomy" id="363846"/>
    <lineage>
        <taxon>Bacteria</taxon>
        <taxon>Pseudomonadati</taxon>
        <taxon>Pseudomonadota</taxon>
        <taxon>Gammaproteobacteria</taxon>
        <taxon>Lysobacterales</taxon>
        <taxon>Rhodanobacteraceae</taxon>
        <taxon>Dokdonella</taxon>
    </lineage>
</organism>
<dbReference type="Gene3D" id="1.10.510.10">
    <property type="entry name" value="Transferase(Phosphotransferase) domain 1"/>
    <property type="match status" value="1"/>
</dbReference>
<keyword evidence="4 5" id="KW-0067">ATP-binding</keyword>
<feature type="domain" description="Protein kinase" evidence="7">
    <location>
        <begin position="85"/>
        <end position="344"/>
    </location>
</feature>
<dbReference type="InterPro" id="IPR000719">
    <property type="entry name" value="Prot_kinase_dom"/>
</dbReference>
<keyword evidence="6" id="KW-0812">Transmembrane</keyword>
<dbReference type="PROSITE" id="PS00107">
    <property type="entry name" value="PROTEIN_KINASE_ATP"/>
    <property type="match status" value="1"/>
</dbReference>
<feature type="transmembrane region" description="Helical" evidence="6">
    <location>
        <begin position="369"/>
        <end position="390"/>
    </location>
</feature>
<dbReference type="SUPFAM" id="SSF56112">
    <property type="entry name" value="Protein kinase-like (PK-like)"/>
    <property type="match status" value="1"/>
</dbReference>
<dbReference type="InterPro" id="IPR008271">
    <property type="entry name" value="Ser/Thr_kinase_AS"/>
</dbReference>
<name>A0ABV9R0F6_9GAMM</name>